<accession>A0ABS1V781</accession>
<dbReference type="EMBL" id="JAEUXJ010000009">
    <property type="protein sequence ID" value="MBL6457511.1"/>
    <property type="molecule type" value="Genomic_DNA"/>
</dbReference>
<comment type="caution">
    <text evidence="2">The sequence shown here is derived from an EMBL/GenBank/DDBJ whole genome shotgun (WGS) entry which is preliminary data.</text>
</comment>
<proteinExistence type="predicted"/>
<dbReference type="Proteomes" id="UP000606490">
    <property type="component" value="Unassembled WGS sequence"/>
</dbReference>
<feature type="region of interest" description="Disordered" evidence="1">
    <location>
        <begin position="66"/>
        <end position="86"/>
    </location>
</feature>
<evidence type="ECO:0000313" key="2">
    <source>
        <dbReference type="EMBL" id="MBL6457511.1"/>
    </source>
</evidence>
<dbReference type="RefSeq" id="WP_202827259.1">
    <property type="nucleotide sequence ID" value="NZ_JAEUXJ010000009.1"/>
</dbReference>
<evidence type="ECO:0000256" key="1">
    <source>
        <dbReference type="SAM" id="MobiDB-lite"/>
    </source>
</evidence>
<protein>
    <submittedName>
        <fullName evidence="2">Uncharacterized protein</fullName>
    </submittedName>
</protein>
<sequence length="141" mass="15216">MQFDADAVHRLLAMLEPGAPAPGEAARLAAEVGSWPEMLAHLLLRRGSFEPWPELSAALRAPMARFRGGPLNRRPQARAAMDVQRQEGSQQALEAALAALIEAERARAEPVAAADAALRAHVEARPRGGFDLHHRIRPGQG</sequence>
<gene>
    <name evidence="2" type="ORF">JMJ55_19445</name>
</gene>
<organism evidence="2 3">
    <name type="scientific">Belnapia mucosa</name>
    <dbReference type="NCBI Taxonomy" id="2804532"/>
    <lineage>
        <taxon>Bacteria</taxon>
        <taxon>Pseudomonadati</taxon>
        <taxon>Pseudomonadota</taxon>
        <taxon>Alphaproteobacteria</taxon>
        <taxon>Acetobacterales</taxon>
        <taxon>Roseomonadaceae</taxon>
        <taxon>Belnapia</taxon>
    </lineage>
</organism>
<keyword evidence="3" id="KW-1185">Reference proteome</keyword>
<reference evidence="2 3" key="1">
    <citation type="submission" date="2021-01" db="EMBL/GenBank/DDBJ databases">
        <title>Belnapia mucosa sp. nov. and Belnapia arida sp. nov., isolated from the Tabernas Desert (Almeria, Spain).</title>
        <authorList>
            <person name="Molina-Menor E."/>
            <person name="Vidal-Verdu A."/>
            <person name="Calonge A."/>
            <person name="Satari L."/>
            <person name="Pereto Magraner J."/>
            <person name="Porcar Miralles M."/>
        </authorList>
    </citation>
    <scope>NUCLEOTIDE SEQUENCE [LARGE SCALE GENOMIC DNA]</scope>
    <source>
        <strain evidence="2 3">T6</strain>
    </source>
</reference>
<name>A0ABS1V781_9PROT</name>
<evidence type="ECO:0000313" key="3">
    <source>
        <dbReference type="Proteomes" id="UP000606490"/>
    </source>
</evidence>